<dbReference type="UniPathway" id="UPA00078">
    <property type="reaction ID" value="UER00162"/>
</dbReference>
<evidence type="ECO:0000256" key="8">
    <source>
        <dbReference type="ARBA" id="ARBA00022714"/>
    </source>
</evidence>
<evidence type="ECO:0000256" key="11">
    <source>
        <dbReference type="ARBA" id="ARBA00023004"/>
    </source>
</evidence>
<dbReference type="InterPro" id="IPR002684">
    <property type="entry name" value="Biotin_synth/BioAB"/>
</dbReference>
<dbReference type="InterPro" id="IPR007197">
    <property type="entry name" value="rSAM"/>
</dbReference>
<evidence type="ECO:0000256" key="17">
    <source>
        <dbReference type="PIRSR" id="PIRSR001619-1"/>
    </source>
</evidence>
<comment type="catalytic activity">
    <reaction evidence="13 16">
        <text>(4R,5S)-dethiobiotin + (sulfur carrier)-SH + 2 reduced [2Fe-2S]-[ferredoxin] + 2 S-adenosyl-L-methionine = (sulfur carrier)-H + biotin + 2 5'-deoxyadenosine + 2 L-methionine + 2 oxidized [2Fe-2S]-[ferredoxin]</text>
        <dbReference type="Rhea" id="RHEA:22060"/>
        <dbReference type="Rhea" id="RHEA-COMP:10000"/>
        <dbReference type="Rhea" id="RHEA-COMP:10001"/>
        <dbReference type="Rhea" id="RHEA-COMP:14737"/>
        <dbReference type="Rhea" id="RHEA-COMP:14739"/>
        <dbReference type="ChEBI" id="CHEBI:17319"/>
        <dbReference type="ChEBI" id="CHEBI:29917"/>
        <dbReference type="ChEBI" id="CHEBI:33737"/>
        <dbReference type="ChEBI" id="CHEBI:33738"/>
        <dbReference type="ChEBI" id="CHEBI:57586"/>
        <dbReference type="ChEBI" id="CHEBI:57844"/>
        <dbReference type="ChEBI" id="CHEBI:59789"/>
        <dbReference type="ChEBI" id="CHEBI:64428"/>
        <dbReference type="ChEBI" id="CHEBI:149473"/>
        <dbReference type="EC" id="2.8.1.6"/>
    </reaction>
</comment>
<dbReference type="STRING" id="640938.TR210_1284"/>
<dbReference type="PROSITE" id="PS51918">
    <property type="entry name" value="RADICAL_SAM"/>
    <property type="match status" value="1"/>
</dbReference>
<keyword evidence="10 16" id="KW-0093">Biotin biosynthesis</keyword>
<evidence type="ECO:0000256" key="9">
    <source>
        <dbReference type="ARBA" id="ARBA00022723"/>
    </source>
</evidence>
<evidence type="ECO:0000256" key="16">
    <source>
        <dbReference type="HAMAP-Rule" id="MF_01694"/>
    </source>
</evidence>
<feature type="binding site" evidence="16 17">
    <location>
        <position position="198"/>
    </location>
    <ligand>
        <name>[2Fe-2S] cluster</name>
        <dbReference type="ChEBI" id="CHEBI:190135"/>
    </ligand>
</feature>
<dbReference type="PANTHER" id="PTHR22976:SF2">
    <property type="entry name" value="BIOTIN SYNTHASE, MITOCHONDRIAL"/>
    <property type="match status" value="1"/>
</dbReference>
<dbReference type="SFLD" id="SFLDG01278">
    <property type="entry name" value="biotin_synthase_like"/>
    <property type="match status" value="1"/>
</dbReference>
<dbReference type="GO" id="GO:0004076">
    <property type="term" value="F:biotin synthase activity"/>
    <property type="evidence" value="ECO:0007669"/>
    <property type="project" value="UniProtKB-UniRule"/>
</dbReference>
<evidence type="ECO:0000256" key="2">
    <source>
        <dbReference type="ARBA" id="ARBA00010765"/>
    </source>
</evidence>
<dbReference type="SUPFAM" id="SSF102114">
    <property type="entry name" value="Radical SAM enzymes"/>
    <property type="match status" value="1"/>
</dbReference>
<evidence type="ECO:0000259" key="18">
    <source>
        <dbReference type="PROSITE" id="PS51918"/>
    </source>
</evidence>
<dbReference type="InterPro" id="IPR058240">
    <property type="entry name" value="rSAM_sf"/>
</dbReference>
<dbReference type="Proteomes" id="UP000076878">
    <property type="component" value="Unassembled WGS sequence"/>
</dbReference>
<dbReference type="Pfam" id="PF06968">
    <property type="entry name" value="BATS"/>
    <property type="match status" value="1"/>
</dbReference>
<dbReference type="AlphaFoldDB" id="A0A143YQY9"/>
<dbReference type="SMART" id="SM00729">
    <property type="entry name" value="Elp3"/>
    <property type="match status" value="1"/>
</dbReference>
<evidence type="ECO:0000256" key="6">
    <source>
        <dbReference type="ARBA" id="ARBA00022679"/>
    </source>
</evidence>
<evidence type="ECO:0000256" key="1">
    <source>
        <dbReference type="ARBA" id="ARBA00004942"/>
    </source>
</evidence>
<dbReference type="HAMAP" id="MF_01694">
    <property type="entry name" value="BioB"/>
    <property type="match status" value="1"/>
</dbReference>
<dbReference type="InterPro" id="IPR013785">
    <property type="entry name" value="Aldolase_TIM"/>
</dbReference>
<dbReference type="PIRSF" id="PIRSF001619">
    <property type="entry name" value="Biotin_synth"/>
    <property type="match status" value="1"/>
</dbReference>
<keyword evidence="8 16" id="KW-0001">2Fe-2S</keyword>
<dbReference type="GO" id="GO:0051537">
    <property type="term" value="F:2 iron, 2 sulfur cluster binding"/>
    <property type="evidence" value="ECO:0007669"/>
    <property type="project" value="UniProtKB-KW"/>
</dbReference>
<comment type="similarity">
    <text evidence="2 16">Belongs to the radical SAM superfamily. Biotin synthase family.</text>
</comment>
<dbReference type="OrthoDB" id="9786826at2"/>
<feature type="binding site" evidence="16 17">
    <location>
        <position position="69"/>
    </location>
    <ligand>
        <name>[4Fe-4S] cluster</name>
        <dbReference type="ChEBI" id="CHEBI:49883"/>
        <note>4Fe-4S-S-AdoMet</note>
    </ligand>
</feature>
<dbReference type="InterPro" id="IPR010722">
    <property type="entry name" value="BATS_dom"/>
</dbReference>
<sequence length="323" mass="35208">MTTMEAIKNKLYAGGQLTKAEALDLTEAPLEELCAAANEVREHFCGNVFDVCTIINGKSGKCSENCKFCAQSRYYRTKVEAYSLLGSEEIVDQAKYNEARGVLRYSIVTSGRALSAKEVDKVCASLEAVQKESDIALCGSFGLLEEAEFSKLKQAGLTRVHNNLETSRRNFPNICTTHSYDDKIAAIRAAQQAGLTVCSGGIIGLGETMEDRIDMVIDLREMGIRSIPVNLLNPIPGTPFAENEIVSDDEMARTIAIFRLLVPDAFIRLAGGRGLLADKGRQCFLSGANAAISGDMLTTDGITIEQDMRLLDELGYEVVLRND</sequence>
<evidence type="ECO:0000313" key="21">
    <source>
        <dbReference type="Proteomes" id="UP000076878"/>
    </source>
</evidence>
<keyword evidence="6 16" id="KW-0808">Transferase</keyword>
<dbReference type="PANTHER" id="PTHR22976">
    <property type="entry name" value="BIOTIN SYNTHASE"/>
    <property type="match status" value="1"/>
</dbReference>
<dbReference type="SFLD" id="SFLDS00029">
    <property type="entry name" value="Radical_SAM"/>
    <property type="match status" value="1"/>
</dbReference>
<feature type="domain" description="Radical SAM core" evidence="18">
    <location>
        <begin position="44"/>
        <end position="273"/>
    </location>
</feature>
<evidence type="ECO:0000256" key="3">
    <source>
        <dbReference type="ARBA" id="ARBA00011738"/>
    </source>
</evidence>
<comment type="cofactor">
    <cofactor evidence="16 17">
        <name>[4Fe-4S] cluster</name>
        <dbReference type="ChEBI" id="CHEBI:49883"/>
    </cofactor>
    <text evidence="16 17">Binds 1 [4Fe-4S] cluster. The cluster is coordinated with 3 cysteines and an exchangeable S-adenosyl-L-methionine.</text>
</comment>
<keyword evidence="7 16" id="KW-0949">S-adenosyl-L-methionine</keyword>
<dbReference type="GO" id="GO:0051539">
    <property type="term" value="F:4 iron, 4 sulfur cluster binding"/>
    <property type="evidence" value="ECO:0007669"/>
    <property type="project" value="UniProtKB-KW"/>
</dbReference>
<reference evidence="19 21" key="1">
    <citation type="submission" date="2016-02" db="EMBL/GenBank/DDBJ databases">
        <authorList>
            <person name="Wen L."/>
            <person name="He K."/>
            <person name="Yang H."/>
        </authorList>
    </citation>
    <scope>NUCLEOTIDE SEQUENCE [LARGE SCALE GENOMIC DNA]</scope>
    <source>
        <strain evidence="19">Trichococcus_R210</strain>
    </source>
</reference>
<comment type="cofactor">
    <cofactor evidence="17">
        <name>[2Fe-2S] cluster</name>
        <dbReference type="ChEBI" id="CHEBI:190135"/>
    </cofactor>
    <text evidence="17">Binds 1 [2Fe-2S] cluster. The cluster is coordinated with 3 cysteines and 1 arginine.</text>
</comment>
<dbReference type="Proteomes" id="UP000199280">
    <property type="component" value="Unassembled WGS sequence"/>
</dbReference>
<dbReference type="NCBIfam" id="TIGR00433">
    <property type="entry name" value="bioB"/>
    <property type="match status" value="1"/>
</dbReference>
<evidence type="ECO:0000313" key="19">
    <source>
        <dbReference type="EMBL" id="CZQ95263.1"/>
    </source>
</evidence>
<feature type="binding site" evidence="16 17">
    <location>
        <position position="66"/>
    </location>
    <ligand>
        <name>[4Fe-4S] cluster</name>
        <dbReference type="ChEBI" id="CHEBI:49883"/>
        <note>4Fe-4S-S-AdoMet</note>
    </ligand>
</feature>
<dbReference type="EMBL" id="FNYT01000007">
    <property type="protein sequence ID" value="SEJ07976.1"/>
    <property type="molecule type" value="Genomic_DNA"/>
</dbReference>
<feature type="binding site" evidence="16 17">
    <location>
        <position position="62"/>
    </location>
    <ligand>
        <name>[4Fe-4S] cluster</name>
        <dbReference type="ChEBI" id="CHEBI:49883"/>
        <note>4Fe-4S-S-AdoMet</note>
    </ligand>
</feature>
<comment type="function">
    <text evidence="14 16">Catalyzes the conversion of dethiobiotin (DTB) to biotin by the insertion of a sulfur atom into dethiobiotin via a radical-based mechanism.</text>
</comment>
<dbReference type="Gene3D" id="3.20.20.70">
    <property type="entry name" value="Aldolase class I"/>
    <property type="match status" value="1"/>
</dbReference>
<keyword evidence="12 16" id="KW-0411">Iron-sulfur</keyword>
<evidence type="ECO:0000256" key="5">
    <source>
        <dbReference type="ARBA" id="ARBA00022485"/>
    </source>
</evidence>
<dbReference type="InterPro" id="IPR006638">
    <property type="entry name" value="Elp3/MiaA/NifB-like_rSAM"/>
</dbReference>
<evidence type="ECO:0000256" key="7">
    <source>
        <dbReference type="ARBA" id="ARBA00022691"/>
    </source>
</evidence>
<dbReference type="Pfam" id="PF04055">
    <property type="entry name" value="Radical_SAM"/>
    <property type="match status" value="1"/>
</dbReference>
<dbReference type="EMBL" id="FJNB01000008">
    <property type="protein sequence ID" value="CZQ95263.1"/>
    <property type="molecule type" value="Genomic_DNA"/>
</dbReference>
<dbReference type="GO" id="GO:0009102">
    <property type="term" value="P:biotin biosynthetic process"/>
    <property type="evidence" value="ECO:0007669"/>
    <property type="project" value="UniProtKB-UniRule"/>
</dbReference>
<keyword evidence="22" id="KW-1185">Reference proteome</keyword>
<feature type="binding site" evidence="16 17">
    <location>
        <position position="106"/>
    </location>
    <ligand>
        <name>[2Fe-2S] cluster</name>
        <dbReference type="ChEBI" id="CHEBI:190135"/>
    </ligand>
</feature>
<dbReference type="SFLD" id="SFLDG01060">
    <property type="entry name" value="BATS_domain_containing"/>
    <property type="match status" value="1"/>
</dbReference>
<protein>
    <recommendedName>
        <fullName evidence="15 16">Biotin synthase</fullName>
        <ecNumber evidence="4 16">2.8.1.6</ecNumber>
    </recommendedName>
</protein>
<organism evidence="19 21">
    <name type="scientific">Trichococcus ilyis</name>
    <dbReference type="NCBI Taxonomy" id="640938"/>
    <lineage>
        <taxon>Bacteria</taxon>
        <taxon>Bacillati</taxon>
        <taxon>Bacillota</taxon>
        <taxon>Bacilli</taxon>
        <taxon>Lactobacillales</taxon>
        <taxon>Carnobacteriaceae</taxon>
        <taxon>Trichococcus</taxon>
    </lineage>
</organism>
<feature type="binding site" evidence="16 17">
    <location>
        <position position="268"/>
    </location>
    <ligand>
        <name>[2Fe-2S] cluster</name>
        <dbReference type="ChEBI" id="CHEBI:190135"/>
    </ligand>
</feature>
<dbReference type="FunFam" id="3.20.20.70:FF:000026">
    <property type="entry name" value="Biotin synthase"/>
    <property type="match status" value="1"/>
</dbReference>
<evidence type="ECO:0000313" key="22">
    <source>
        <dbReference type="Proteomes" id="UP000199280"/>
    </source>
</evidence>
<evidence type="ECO:0000256" key="4">
    <source>
        <dbReference type="ARBA" id="ARBA00012236"/>
    </source>
</evidence>
<dbReference type="RefSeq" id="WP_068622704.1">
    <property type="nucleotide sequence ID" value="NZ_FJNB01000008.1"/>
</dbReference>
<reference evidence="20 22" key="2">
    <citation type="submission" date="2016-10" db="EMBL/GenBank/DDBJ databases">
        <authorList>
            <person name="Varghese N."/>
            <person name="Submissions S."/>
        </authorList>
    </citation>
    <scope>NUCLEOTIDE SEQUENCE [LARGE SCALE GENOMIC DNA]</scope>
    <source>
        <strain evidence="20 22">DSM 22150</strain>
    </source>
</reference>
<dbReference type="InterPro" id="IPR024177">
    <property type="entry name" value="Biotin_synthase"/>
</dbReference>
<keyword evidence="5 16" id="KW-0004">4Fe-4S</keyword>
<keyword evidence="11 16" id="KW-0408">Iron</keyword>
<dbReference type="CDD" id="cd01335">
    <property type="entry name" value="Radical_SAM"/>
    <property type="match status" value="1"/>
</dbReference>
<feature type="binding site" evidence="16 17">
    <location>
        <position position="138"/>
    </location>
    <ligand>
        <name>[2Fe-2S] cluster</name>
        <dbReference type="ChEBI" id="CHEBI:190135"/>
    </ligand>
</feature>
<dbReference type="GO" id="GO:0005506">
    <property type="term" value="F:iron ion binding"/>
    <property type="evidence" value="ECO:0007669"/>
    <property type="project" value="UniProtKB-UniRule"/>
</dbReference>
<comment type="subunit">
    <text evidence="3 16">Homodimer.</text>
</comment>
<evidence type="ECO:0000256" key="10">
    <source>
        <dbReference type="ARBA" id="ARBA00022756"/>
    </source>
</evidence>
<dbReference type="EC" id="2.8.1.6" evidence="4 16"/>
<evidence type="ECO:0000256" key="13">
    <source>
        <dbReference type="ARBA" id="ARBA00051157"/>
    </source>
</evidence>
<evidence type="ECO:0000256" key="12">
    <source>
        <dbReference type="ARBA" id="ARBA00023014"/>
    </source>
</evidence>
<dbReference type="SMART" id="SM00876">
    <property type="entry name" value="BATS"/>
    <property type="match status" value="1"/>
</dbReference>
<gene>
    <name evidence="16" type="primary">bioB</name>
    <name evidence="20" type="ORF">SAMN05216375_10765</name>
    <name evidence="19" type="ORF">TR210_1284</name>
</gene>
<evidence type="ECO:0000256" key="15">
    <source>
        <dbReference type="ARBA" id="ARBA00070199"/>
    </source>
</evidence>
<comment type="cofactor">
    <cofactor evidence="16">
        <name>[2Fe-2S] cluster</name>
        <dbReference type="ChEBI" id="CHEBI:190135"/>
    </cofactor>
    <text evidence="16">Binds 1 [2Fe-2S] cluster. The cluster is coordinated with 3 cysteines and 1 arginine.</text>
</comment>
<evidence type="ECO:0000256" key="14">
    <source>
        <dbReference type="ARBA" id="ARBA00057568"/>
    </source>
</evidence>
<accession>A0A143YQY9</accession>
<evidence type="ECO:0000313" key="20">
    <source>
        <dbReference type="EMBL" id="SEJ07976.1"/>
    </source>
</evidence>
<comment type="pathway">
    <text evidence="1 16">Cofactor biosynthesis; biotin biosynthesis; biotin from 7,8-diaminononanoate: step 2/2.</text>
</comment>
<name>A0A143YQY9_9LACT</name>
<keyword evidence="9 16" id="KW-0479">Metal-binding</keyword>
<proteinExistence type="inferred from homology"/>